<dbReference type="EMBL" id="JBEFKJ010000013">
    <property type="protein sequence ID" value="KAL2042620.1"/>
    <property type="molecule type" value="Genomic_DNA"/>
</dbReference>
<accession>A0ABR4AA22</accession>
<evidence type="ECO:0000313" key="3">
    <source>
        <dbReference type="Proteomes" id="UP001590950"/>
    </source>
</evidence>
<evidence type="ECO:0000256" key="1">
    <source>
        <dbReference type="SAM" id="MobiDB-lite"/>
    </source>
</evidence>
<keyword evidence="3" id="KW-1185">Reference proteome</keyword>
<feature type="compositionally biased region" description="Basic and acidic residues" evidence="1">
    <location>
        <begin position="14"/>
        <end position="27"/>
    </location>
</feature>
<protein>
    <submittedName>
        <fullName evidence="2">Uncharacterized protein</fullName>
    </submittedName>
</protein>
<feature type="compositionally biased region" description="Polar residues" evidence="1">
    <location>
        <begin position="1"/>
        <end position="12"/>
    </location>
</feature>
<dbReference type="Proteomes" id="UP001590950">
    <property type="component" value="Unassembled WGS sequence"/>
</dbReference>
<comment type="caution">
    <text evidence="2">The sequence shown here is derived from an EMBL/GenBank/DDBJ whole genome shotgun (WGS) entry which is preliminary data.</text>
</comment>
<feature type="compositionally biased region" description="Basic residues" evidence="1">
    <location>
        <begin position="28"/>
        <end position="37"/>
    </location>
</feature>
<name>A0ABR4AA22_9LECA</name>
<feature type="compositionally biased region" description="Pro residues" evidence="1">
    <location>
        <begin position="42"/>
        <end position="51"/>
    </location>
</feature>
<evidence type="ECO:0000313" key="2">
    <source>
        <dbReference type="EMBL" id="KAL2042620.1"/>
    </source>
</evidence>
<reference evidence="2 3" key="1">
    <citation type="submission" date="2024-09" db="EMBL/GenBank/DDBJ databases">
        <title>Rethinking Asexuality: The Enigmatic Case of Functional Sexual Genes in Lepraria (Stereocaulaceae).</title>
        <authorList>
            <person name="Doellman M."/>
            <person name="Sun Y."/>
            <person name="Barcenas-Pena A."/>
            <person name="Lumbsch H.T."/>
            <person name="Grewe F."/>
        </authorList>
    </citation>
    <scope>NUCLEOTIDE SEQUENCE [LARGE SCALE GENOMIC DNA]</scope>
    <source>
        <strain evidence="2 3">Mercado 3170</strain>
    </source>
</reference>
<gene>
    <name evidence="2" type="ORF">N7G274_004379</name>
</gene>
<feature type="region of interest" description="Disordered" evidence="1">
    <location>
        <begin position="1"/>
        <end position="58"/>
    </location>
</feature>
<sequence length="116" mass="13313">MYHSTSDNTPQLRRNFETRCTMHDARRTGQRLRRRHPILGLPSPPRPPHPTAAPETLGPLISCGEAREFTQRRSRLDLALIPDWYGTDSLQSQYDSKTLTRYFDISNSSALAFREG</sequence>
<organism evidence="2 3">
    <name type="scientific">Stereocaulon virgatum</name>
    <dbReference type="NCBI Taxonomy" id="373712"/>
    <lineage>
        <taxon>Eukaryota</taxon>
        <taxon>Fungi</taxon>
        <taxon>Dikarya</taxon>
        <taxon>Ascomycota</taxon>
        <taxon>Pezizomycotina</taxon>
        <taxon>Lecanoromycetes</taxon>
        <taxon>OSLEUM clade</taxon>
        <taxon>Lecanoromycetidae</taxon>
        <taxon>Lecanorales</taxon>
        <taxon>Lecanorineae</taxon>
        <taxon>Stereocaulaceae</taxon>
        <taxon>Stereocaulon</taxon>
    </lineage>
</organism>
<proteinExistence type="predicted"/>